<keyword evidence="2" id="KW-0732">Signal</keyword>
<feature type="region of interest" description="Disordered" evidence="1">
    <location>
        <begin position="237"/>
        <end position="257"/>
    </location>
</feature>
<dbReference type="HOGENOM" id="CLU_410353_0_0_7"/>
<evidence type="ECO:0000256" key="2">
    <source>
        <dbReference type="SAM" id="SignalP"/>
    </source>
</evidence>
<dbReference type="InterPro" id="IPR045474">
    <property type="entry name" value="GEVED"/>
</dbReference>
<dbReference type="STRING" id="96561.Dole_1791"/>
<accession>A9A0X0</accession>
<feature type="region of interest" description="Disordered" evidence="1">
    <location>
        <begin position="71"/>
        <end position="91"/>
    </location>
</feature>
<keyword evidence="5" id="KW-1185">Reference proteome</keyword>
<evidence type="ECO:0000259" key="3">
    <source>
        <dbReference type="Pfam" id="PF20009"/>
    </source>
</evidence>
<sequence>MRTKKTAKLLSVLALLGLMVFWQCAIPQQAVAEEIGEIDFGDAPDPTYPTRMASNGAGHIIVPSYFMGAGIDGEPDGQPDPNAMGDDNDGNDDEDGVIFNAALTPCAQIPVTIIASAPGFIDAWIDFNIDGDWADAGEQIFTSHPVVAGVNPLNFSVPCNSTLGQTFARFRFSSTGGLSYTGLAMDGEVEDYAVWLEESLEEYLDCGDAPDPSYPTLLANNGACHIIVPQYYLGNSIDNEPDGQPDPNALGDDNNNLDDEDGVAIPSVLTLGMQAPLIVTASAPGFIDAWIDFNADGDWADAGEQIFVSQPVVAGANILNVTPPTNAVPGKTFARFRFSSTGGLSYTGLATDGEVEDYAVRIERGIGLNLIEWNGNLVADFGKNGLWYHNGTSWNWMTNKGYVGQMAVWGGNLVVDFGAGHGLQYYNGTSWTWMSNKGGVNAMTTWHDGSTERLVVDFGGGRRVYTYNGAWSWLSNKDDVNAMNVWNNKLVVDFGAGRGVYNYDTSWHWMSNKDDIALWTLWNNGSTEPLVVDFGGGRRVYTYNGAWSWLTNKDDVNDMAVWNNRLVIDFGAGRGLYNNNGTWNWMSNKDDTAHMVPWNNGTGDQLAVDFGNGRNMYNYNGAWNWIKNANNVPEMVAWNNCLAADFGSGVGIYNYNGAWNFMKSWSTAD</sequence>
<proteinExistence type="predicted"/>
<organism evidence="4 5">
    <name type="scientific">Desulfosudis oleivorans (strain DSM 6200 / JCM 39069 / Hxd3)</name>
    <name type="common">Desulfococcus oleovorans</name>
    <dbReference type="NCBI Taxonomy" id="96561"/>
    <lineage>
        <taxon>Bacteria</taxon>
        <taxon>Pseudomonadati</taxon>
        <taxon>Thermodesulfobacteriota</taxon>
        <taxon>Desulfobacteria</taxon>
        <taxon>Desulfobacterales</taxon>
        <taxon>Desulfosudaceae</taxon>
        <taxon>Desulfosudis</taxon>
    </lineage>
</organism>
<dbReference type="Proteomes" id="UP000008561">
    <property type="component" value="Chromosome"/>
</dbReference>
<dbReference type="eggNOG" id="COG1361">
    <property type="taxonomic scope" value="Bacteria"/>
</dbReference>
<feature type="compositionally biased region" description="Low complexity" evidence="1">
    <location>
        <begin position="245"/>
        <end position="254"/>
    </location>
</feature>
<protein>
    <recommendedName>
        <fullName evidence="3">GEVED domain-containing protein</fullName>
    </recommendedName>
</protein>
<evidence type="ECO:0000313" key="5">
    <source>
        <dbReference type="Proteomes" id="UP000008561"/>
    </source>
</evidence>
<evidence type="ECO:0000256" key="1">
    <source>
        <dbReference type="SAM" id="MobiDB-lite"/>
    </source>
</evidence>
<name>A9A0X0_DESOH</name>
<gene>
    <name evidence="4" type="ordered locus">Dole_1791</name>
</gene>
<dbReference type="EMBL" id="CP000859">
    <property type="protein sequence ID" value="ABW67595.1"/>
    <property type="molecule type" value="Genomic_DNA"/>
</dbReference>
<feature type="domain" description="GEVED" evidence="3">
    <location>
        <begin position="121"/>
        <end position="194"/>
    </location>
</feature>
<dbReference type="AlphaFoldDB" id="A9A0X0"/>
<feature type="domain" description="GEVED" evidence="3">
    <location>
        <begin position="287"/>
        <end position="360"/>
    </location>
</feature>
<dbReference type="OrthoDB" id="5959557at2"/>
<dbReference type="Pfam" id="PF20009">
    <property type="entry name" value="GEVED"/>
    <property type="match status" value="2"/>
</dbReference>
<feature type="signal peptide" evidence="2">
    <location>
        <begin position="1"/>
        <end position="25"/>
    </location>
</feature>
<evidence type="ECO:0000313" key="4">
    <source>
        <dbReference type="EMBL" id="ABW67595.1"/>
    </source>
</evidence>
<dbReference type="eggNOG" id="COG1044">
    <property type="taxonomic scope" value="Bacteria"/>
</dbReference>
<dbReference type="eggNOG" id="COG1653">
    <property type="taxonomic scope" value="Bacteria"/>
</dbReference>
<feature type="chain" id="PRO_5002731475" description="GEVED domain-containing protein" evidence="2">
    <location>
        <begin position="26"/>
        <end position="669"/>
    </location>
</feature>
<reference evidence="4 5" key="1">
    <citation type="submission" date="2007-10" db="EMBL/GenBank/DDBJ databases">
        <title>Complete sequence of Desulfococcus oleovorans Hxd3.</title>
        <authorList>
            <consortium name="US DOE Joint Genome Institute"/>
            <person name="Copeland A."/>
            <person name="Lucas S."/>
            <person name="Lapidus A."/>
            <person name="Barry K."/>
            <person name="Glavina del Rio T."/>
            <person name="Dalin E."/>
            <person name="Tice H."/>
            <person name="Pitluck S."/>
            <person name="Kiss H."/>
            <person name="Brettin T."/>
            <person name="Bruce D."/>
            <person name="Detter J.C."/>
            <person name="Han C."/>
            <person name="Schmutz J."/>
            <person name="Larimer F."/>
            <person name="Land M."/>
            <person name="Hauser L."/>
            <person name="Kyrpides N."/>
            <person name="Kim E."/>
            <person name="Wawrik B."/>
            <person name="Richardson P."/>
        </authorList>
    </citation>
    <scope>NUCLEOTIDE SEQUENCE [LARGE SCALE GENOMIC DNA]</scope>
    <source>
        <strain evidence="5">DSM 6200 / JCM 39069 / Hxd3</strain>
    </source>
</reference>
<dbReference type="RefSeq" id="WP_012175211.1">
    <property type="nucleotide sequence ID" value="NC_009943.1"/>
</dbReference>
<dbReference type="KEGG" id="dol:Dole_1791"/>